<feature type="transmembrane region" description="Helical" evidence="1">
    <location>
        <begin position="103"/>
        <end position="123"/>
    </location>
</feature>
<gene>
    <name evidence="2" type="ORF">A2633_05905</name>
</gene>
<evidence type="ECO:0000313" key="2">
    <source>
        <dbReference type="EMBL" id="OGZ95429.1"/>
    </source>
</evidence>
<sequence>MKRLAMWNTAGAVIFLLLGVVLVVLLWENIGDIAEYFPLGGLIALSFVFVGAERWLGEKAWGVMAVSLLWVLFWAFGSVFMFEIASVIGLVSRGAETTTLITSYLLGSFFFVLLMFSNLFRFFNKLFSLPRFGSNS</sequence>
<evidence type="ECO:0000313" key="3">
    <source>
        <dbReference type="Proteomes" id="UP000177152"/>
    </source>
</evidence>
<evidence type="ECO:0000256" key="1">
    <source>
        <dbReference type="SAM" id="Phobius"/>
    </source>
</evidence>
<keyword evidence="1" id="KW-1133">Transmembrane helix</keyword>
<organism evidence="2 3">
    <name type="scientific">Candidatus Sungbacteria bacterium RIFCSPHIGHO2_01_FULL_47_32</name>
    <dbReference type="NCBI Taxonomy" id="1802264"/>
    <lineage>
        <taxon>Bacteria</taxon>
        <taxon>Candidatus Sungiibacteriota</taxon>
    </lineage>
</organism>
<feature type="transmembrane region" description="Helical" evidence="1">
    <location>
        <begin position="68"/>
        <end position="91"/>
    </location>
</feature>
<accession>A0A1G2K7K7</accession>
<protein>
    <submittedName>
        <fullName evidence="2">Uncharacterized protein</fullName>
    </submittedName>
</protein>
<dbReference type="EMBL" id="MHQC01000010">
    <property type="protein sequence ID" value="OGZ95429.1"/>
    <property type="molecule type" value="Genomic_DNA"/>
</dbReference>
<dbReference type="Proteomes" id="UP000177152">
    <property type="component" value="Unassembled WGS sequence"/>
</dbReference>
<keyword evidence="1" id="KW-0472">Membrane</keyword>
<proteinExistence type="predicted"/>
<comment type="caution">
    <text evidence="2">The sequence shown here is derived from an EMBL/GenBank/DDBJ whole genome shotgun (WGS) entry which is preliminary data.</text>
</comment>
<feature type="transmembrane region" description="Helical" evidence="1">
    <location>
        <begin position="12"/>
        <end position="30"/>
    </location>
</feature>
<reference evidence="2 3" key="1">
    <citation type="journal article" date="2016" name="Nat. Commun.">
        <title>Thousands of microbial genomes shed light on interconnected biogeochemical processes in an aquifer system.</title>
        <authorList>
            <person name="Anantharaman K."/>
            <person name="Brown C.T."/>
            <person name="Hug L.A."/>
            <person name="Sharon I."/>
            <person name="Castelle C.J."/>
            <person name="Probst A.J."/>
            <person name="Thomas B.C."/>
            <person name="Singh A."/>
            <person name="Wilkins M.J."/>
            <person name="Karaoz U."/>
            <person name="Brodie E.L."/>
            <person name="Williams K.H."/>
            <person name="Hubbard S.S."/>
            <person name="Banfield J.F."/>
        </authorList>
    </citation>
    <scope>NUCLEOTIDE SEQUENCE [LARGE SCALE GENOMIC DNA]</scope>
</reference>
<name>A0A1G2K7K7_9BACT</name>
<feature type="transmembrane region" description="Helical" evidence="1">
    <location>
        <begin position="36"/>
        <end position="56"/>
    </location>
</feature>
<dbReference type="AlphaFoldDB" id="A0A1G2K7K7"/>
<keyword evidence="1" id="KW-0812">Transmembrane</keyword>